<proteinExistence type="predicted"/>
<sequence>MPRRGACCFLPHLRPPLLPPPSSKRASTKSTAALILSQTGSAACLHYLLFLWHGHQTSIAATEWLFTPLRRPRWDF</sequence>
<gene>
    <name evidence="1" type="ORF">B296_00041727</name>
</gene>
<evidence type="ECO:0000313" key="1">
    <source>
        <dbReference type="EMBL" id="RRT47208.1"/>
    </source>
</evidence>
<protein>
    <submittedName>
        <fullName evidence="1">Uncharacterized protein</fullName>
    </submittedName>
</protein>
<evidence type="ECO:0000313" key="2">
    <source>
        <dbReference type="Proteomes" id="UP000287651"/>
    </source>
</evidence>
<dbReference type="EMBL" id="AMZH03014689">
    <property type="protein sequence ID" value="RRT47208.1"/>
    <property type="molecule type" value="Genomic_DNA"/>
</dbReference>
<dbReference type="AlphaFoldDB" id="A0A426Y616"/>
<name>A0A426Y616_ENSVE</name>
<accession>A0A426Y616</accession>
<dbReference type="Proteomes" id="UP000287651">
    <property type="component" value="Unassembled WGS sequence"/>
</dbReference>
<organism evidence="1 2">
    <name type="scientific">Ensete ventricosum</name>
    <name type="common">Abyssinian banana</name>
    <name type="synonym">Musa ensete</name>
    <dbReference type="NCBI Taxonomy" id="4639"/>
    <lineage>
        <taxon>Eukaryota</taxon>
        <taxon>Viridiplantae</taxon>
        <taxon>Streptophyta</taxon>
        <taxon>Embryophyta</taxon>
        <taxon>Tracheophyta</taxon>
        <taxon>Spermatophyta</taxon>
        <taxon>Magnoliopsida</taxon>
        <taxon>Liliopsida</taxon>
        <taxon>Zingiberales</taxon>
        <taxon>Musaceae</taxon>
        <taxon>Ensete</taxon>
    </lineage>
</organism>
<comment type="caution">
    <text evidence="1">The sequence shown here is derived from an EMBL/GenBank/DDBJ whole genome shotgun (WGS) entry which is preliminary data.</text>
</comment>
<reference evidence="1 2" key="1">
    <citation type="journal article" date="2014" name="Agronomy (Basel)">
        <title>A Draft Genome Sequence for Ensete ventricosum, the Drought-Tolerant Tree Against Hunger.</title>
        <authorList>
            <person name="Harrison J."/>
            <person name="Moore K.A."/>
            <person name="Paszkiewicz K."/>
            <person name="Jones T."/>
            <person name="Grant M."/>
            <person name="Ambacheew D."/>
            <person name="Muzemil S."/>
            <person name="Studholme D.J."/>
        </authorList>
    </citation>
    <scope>NUCLEOTIDE SEQUENCE [LARGE SCALE GENOMIC DNA]</scope>
</reference>